<organism evidence="5 6">
    <name type="scientific">Exaiptasia diaphana</name>
    <name type="common">Tropical sea anemone</name>
    <name type="synonym">Aiptasia pulchella</name>
    <dbReference type="NCBI Taxonomy" id="2652724"/>
    <lineage>
        <taxon>Eukaryota</taxon>
        <taxon>Metazoa</taxon>
        <taxon>Cnidaria</taxon>
        <taxon>Anthozoa</taxon>
        <taxon>Hexacorallia</taxon>
        <taxon>Actiniaria</taxon>
        <taxon>Aiptasiidae</taxon>
        <taxon>Exaiptasia</taxon>
    </lineage>
</organism>
<dbReference type="PANTHER" id="PTHR47500:SF3">
    <property type="entry name" value="EF-HAND DOMAIN-CONTAINING PROTEIN"/>
    <property type="match status" value="1"/>
</dbReference>
<dbReference type="InterPro" id="IPR018247">
    <property type="entry name" value="EF_Hand_1_Ca_BS"/>
</dbReference>
<dbReference type="InterPro" id="IPR011992">
    <property type="entry name" value="EF-hand-dom_pair"/>
</dbReference>
<feature type="domain" description="EF-hand" evidence="4">
    <location>
        <begin position="78"/>
        <end position="113"/>
    </location>
</feature>
<dbReference type="KEGG" id="epa:110232354"/>
<dbReference type="RefSeq" id="XP_020893190.1">
    <property type="nucleotide sequence ID" value="XM_021037531.2"/>
</dbReference>
<dbReference type="InterPro" id="IPR043520">
    <property type="entry name" value="SPT21"/>
</dbReference>
<reference evidence="5" key="1">
    <citation type="submission" date="2022-11" db="UniProtKB">
        <authorList>
            <consortium name="EnsemblMetazoa"/>
        </authorList>
    </citation>
    <scope>IDENTIFICATION</scope>
</reference>
<dbReference type="GeneID" id="110232354"/>
<dbReference type="EnsemblMetazoa" id="XM_021037531.2">
    <property type="protein sequence ID" value="XP_020893190.1"/>
    <property type="gene ID" value="LOC110232354"/>
</dbReference>
<proteinExistence type="predicted"/>
<evidence type="ECO:0000313" key="6">
    <source>
        <dbReference type="Proteomes" id="UP000887567"/>
    </source>
</evidence>
<dbReference type="PROSITE" id="PS00018">
    <property type="entry name" value="EF_HAND_1"/>
    <property type="match status" value="2"/>
</dbReference>
<dbReference type="SUPFAM" id="SSF47473">
    <property type="entry name" value="EF-hand"/>
    <property type="match status" value="1"/>
</dbReference>
<evidence type="ECO:0000313" key="5">
    <source>
        <dbReference type="EnsemblMetazoa" id="XP_020893190.1"/>
    </source>
</evidence>
<dbReference type="AlphaFoldDB" id="A0A913WRX7"/>
<dbReference type="OrthoDB" id="5988051at2759"/>
<feature type="domain" description="EF-hand" evidence="4">
    <location>
        <begin position="42"/>
        <end position="77"/>
    </location>
</feature>
<evidence type="ECO:0000259" key="4">
    <source>
        <dbReference type="PROSITE" id="PS50222"/>
    </source>
</evidence>
<sequence length="427" mass="48804">MKPKLRRNAFILDSSIQEEEKELSDVQSVEAVTVKANGLSQDIVNAFKEVFDLFDSNGGGTIDAEELDLALRSVDIQLSQEEIVDVLTAMDKDGNGEIDFEEFLNLMTNTERFIEGFDHNDKNGSKNSRRETMLFEALTNFMKRSALHSLNEIVGFYHTKYKRIQAPHVVGHYAAGARLIGLTEGQLRKHMETLRRRHAEGDEKSPYAEPLHIVFGNASKKKRRPKKAVEPVCRGKIRLRFTSFSSPQENKSNLPPPSKATELPVPILQRRRTPQSQLRRSTDMKKPGASGWKSQRIKPFSVQLQLISGKTNAVKGNENGISIDYLPDIRNKVDKAKDHYFERVHDQKKKESQEHWEALKSGSIKSDALRNKFRIAFNAYTNYLHIDQFQIDTPTKNDRKRSKSVSDRRGSEVPSPFTRKRAYSTFQ</sequence>
<dbReference type="PROSITE" id="PS50222">
    <property type="entry name" value="EF_HAND_2"/>
    <property type="match status" value="2"/>
</dbReference>
<dbReference type="Proteomes" id="UP000887567">
    <property type="component" value="Unplaced"/>
</dbReference>
<evidence type="ECO:0000256" key="2">
    <source>
        <dbReference type="ARBA" id="ARBA00022837"/>
    </source>
</evidence>
<keyword evidence="6" id="KW-1185">Reference proteome</keyword>
<dbReference type="GO" id="GO:0043226">
    <property type="term" value="C:organelle"/>
    <property type="evidence" value="ECO:0007669"/>
    <property type="project" value="UniProtKB-ARBA"/>
</dbReference>
<dbReference type="GO" id="GO:0005509">
    <property type="term" value="F:calcium ion binding"/>
    <property type="evidence" value="ECO:0007669"/>
    <property type="project" value="InterPro"/>
</dbReference>
<protein>
    <recommendedName>
        <fullName evidence="4">EF-hand domain-containing protein</fullName>
    </recommendedName>
</protein>
<feature type="compositionally biased region" description="Polar residues" evidence="3">
    <location>
        <begin position="244"/>
        <end position="253"/>
    </location>
</feature>
<feature type="region of interest" description="Disordered" evidence="3">
    <location>
        <begin position="394"/>
        <end position="427"/>
    </location>
</feature>
<accession>A0A913WRX7</accession>
<dbReference type="PANTHER" id="PTHR47500">
    <property type="entry name" value="EF-HAND CALCIUM-BINDING DOMAIN-CONTAINING PROTEIN"/>
    <property type="match status" value="1"/>
</dbReference>
<feature type="region of interest" description="Disordered" evidence="3">
    <location>
        <begin position="244"/>
        <end position="294"/>
    </location>
</feature>
<dbReference type="SMART" id="SM00054">
    <property type="entry name" value="EFh"/>
    <property type="match status" value="2"/>
</dbReference>
<name>A0A913WRX7_EXADI</name>
<dbReference type="Gene3D" id="1.10.238.10">
    <property type="entry name" value="EF-hand"/>
    <property type="match status" value="1"/>
</dbReference>
<feature type="compositionally biased region" description="Basic residues" evidence="3">
    <location>
        <begin position="418"/>
        <end position="427"/>
    </location>
</feature>
<dbReference type="FunFam" id="1.10.238.10:FF:000178">
    <property type="entry name" value="Calmodulin-2 A"/>
    <property type="match status" value="1"/>
</dbReference>
<keyword evidence="2" id="KW-0106">Calcium</keyword>
<keyword evidence="1" id="KW-0677">Repeat</keyword>
<dbReference type="InterPro" id="IPR002048">
    <property type="entry name" value="EF_hand_dom"/>
</dbReference>
<evidence type="ECO:0000256" key="1">
    <source>
        <dbReference type="ARBA" id="ARBA00022737"/>
    </source>
</evidence>
<dbReference type="Pfam" id="PF13499">
    <property type="entry name" value="EF-hand_7"/>
    <property type="match status" value="1"/>
</dbReference>
<evidence type="ECO:0000256" key="3">
    <source>
        <dbReference type="SAM" id="MobiDB-lite"/>
    </source>
</evidence>
<dbReference type="CDD" id="cd00051">
    <property type="entry name" value="EFh"/>
    <property type="match status" value="1"/>
</dbReference>